<name>A0ABN8YMM6_RANTA</name>
<feature type="signal peptide" evidence="1">
    <location>
        <begin position="1"/>
        <end position="21"/>
    </location>
</feature>
<proteinExistence type="predicted"/>
<protein>
    <recommendedName>
        <fullName evidence="4">Secreted protein</fullName>
    </recommendedName>
</protein>
<evidence type="ECO:0000313" key="2">
    <source>
        <dbReference type="EMBL" id="CAI9160979.1"/>
    </source>
</evidence>
<evidence type="ECO:0008006" key="4">
    <source>
        <dbReference type="Google" id="ProtNLM"/>
    </source>
</evidence>
<sequence>MAALPFGCLSTTLLCAMVVQASSTSILFAELLPPSRPFRCLLTANRSPLPGSALQAPHLRTQPLCAMVDTLSGLGEQGWGQDRLPRSHSVLLPLTGAAFSSHQRMRLPSVPVSSPLGLQVPPHFLSSPFSFLSHWSCLAMRGSFLSFQVSRSPARVQKGLCEYCSISDVFSMHLWREMNSTSS</sequence>
<evidence type="ECO:0000256" key="1">
    <source>
        <dbReference type="SAM" id="SignalP"/>
    </source>
</evidence>
<accession>A0ABN8YMM6</accession>
<keyword evidence="1" id="KW-0732">Signal</keyword>
<dbReference type="EMBL" id="OX459956">
    <property type="protein sequence ID" value="CAI9160979.1"/>
    <property type="molecule type" value="Genomic_DNA"/>
</dbReference>
<reference evidence="2" key="1">
    <citation type="submission" date="2023-04" db="EMBL/GenBank/DDBJ databases">
        <authorList>
            <consortium name="ELIXIR-Norway"/>
        </authorList>
    </citation>
    <scope>NUCLEOTIDE SEQUENCE [LARGE SCALE GENOMIC DNA]</scope>
</reference>
<evidence type="ECO:0000313" key="3">
    <source>
        <dbReference type="Proteomes" id="UP001176941"/>
    </source>
</evidence>
<gene>
    <name evidence="2" type="ORF">MRATA1EN1_LOCUS9941</name>
</gene>
<keyword evidence="3" id="KW-1185">Reference proteome</keyword>
<organism evidence="2 3">
    <name type="scientific">Rangifer tarandus platyrhynchus</name>
    <name type="common">Svalbard reindeer</name>
    <dbReference type="NCBI Taxonomy" id="3082113"/>
    <lineage>
        <taxon>Eukaryota</taxon>
        <taxon>Metazoa</taxon>
        <taxon>Chordata</taxon>
        <taxon>Craniata</taxon>
        <taxon>Vertebrata</taxon>
        <taxon>Euteleostomi</taxon>
        <taxon>Mammalia</taxon>
        <taxon>Eutheria</taxon>
        <taxon>Laurasiatheria</taxon>
        <taxon>Artiodactyla</taxon>
        <taxon>Ruminantia</taxon>
        <taxon>Pecora</taxon>
        <taxon>Cervidae</taxon>
        <taxon>Odocoileinae</taxon>
        <taxon>Rangifer</taxon>
    </lineage>
</organism>
<feature type="chain" id="PRO_5046729639" description="Secreted protein" evidence="1">
    <location>
        <begin position="22"/>
        <end position="183"/>
    </location>
</feature>
<dbReference type="Proteomes" id="UP001176941">
    <property type="component" value="Chromosome 20"/>
</dbReference>